<dbReference type="EMBL" id="GL377612">
    <property type="protein sequence ID" value="EFJ17944.1"/>
    <property type="molecule type" value="Genomic_DNA"/>
</dbReference>
<gene>
    <name evidence="2" type="ORF">SELMODRAFT_444790</name>
</gene>
<evidence type="ECO:0000256" key="1">
    <source>
        <dbReference type="SAM" id="MobiDB-lite"/>
    </source>
</evidence>
<feature type="region of interest" description="Disordered" evidence="1">
    <location>
        <begin position="97"/>
        <end position="149"/>
    </location>
</feature>
<dbReference type="HOGENOM" id="CLU_1051292_0_0_1"/>
<evidence type="ECO:0000313" key="3">
    <source>
        <dbReference type="Proteomes" id="UP000001514"/>
    </source>
</evidence>
<dbReference type="KEGG" id="smo:SELMODRAFT_444790"/>
<keyword evidence="3" id="KW-1185">Reference proteome</keyword>
<reference evidence="2 3" key="1">
    <citation type="journal article" date="2011" name="Science">
        <title>The Selaginella genome identifies genetic changes associated with the evolution of vascular plants.</title>
        <authorList>
            <person name="Banks J.A."/>
            <person name="Nishiyama T."/>
            <person name="Hasebe M."/>
            <person name="Bowman J.L."/>
            <person name="Gribskov M."/>
            <person name="dePamphilis C."/>
            <person name="Albert V.A."/>
            <person name="Aono N."/>
            <person name="Aoyama T."/>
            <person name="Ambrose B.A."/>
            <person name="Ashton N.W."/>
            <person name="Axtell M.J."/>
            <person name="Barker E."/>
            <person name="Barker M.S."/>
            <person name="Bennetzen J.L."/>
            <person name="Bonawitz N.D."/>
            <person name="Chapple C."/>
            <person name="Cheng C."/>
            <person name="Correa L.G."/>
            <person name="Dacre M."/>
            <person name="DeBarry J."/>
            <person name="Dreyer I."/>
            <person name="Elias M."/>
            <person name="Engstrom E.M."/>
            <person name="Estelle M."/>
            <person name="Feng L."/>
            <person name="Finet C."/>
            <person name="Floyd S.K."/>
            <person name="Frommer W.B."/>
            <person name="Fujita T."/>
            <person name="Gramzow L."/>
            <person name="Gutensohn M."/>
            <person name="Harholt J."/>
            <person name="Hattori M."/>
            <person name="Heyl A."/>
            <person name="Hirai T."/>
            <person name="Hiwatashi Y."/>
            <person name="Ishikawa M."/>
            <person name="Iwata M."/>
            <person name="Karol K.G."/>
            <person name="Koehler B."/>
            <person name="Kolukisaoglu U."/>
            <person name="Kubo M."/>
            <person name="Kurata T."/>
            <person name="Lalonde S."/>
            <person name="Li K."/>
            <person name="Li Y."/>
            <person name="Litt A."/>
            <person name="Lyons E."/>
            <person name="Manning G."/>
            <person name="Maruyama T."/>
            <person name="Michael T.P."/>
            <person name="Mikami K."/>
            <person name="Miyazaki S."/>
            <person name="Morinaga S."/>
            <person name="Murata T."/>
            <person name="Mueller-Roeber B."/>
            <person name="Nelson D.R."/>
            <person name="Obara M."/>
            <person name="Oguri Y."/>
            <person name="Olmstead R.G."/>
            <person name="Onodera N."/>
            <person name="Petersen B.L."/>
            <person name="Pils B."/>
            <person name="Prigge M."/>
            <person name="Rensing S.A."/>
            <person name="Riano-Pachon D.M."/>
            <person name="Roberts A.W."/>
            <person name="Sato Y."/>
            <person name="Scheller H.V."/>
            <person name="Schulz B."/>
            <person name="Schulz C."/>
            <person name="Shakirov E.V."/>
            <person name="Shibagaki N."/>
            <person name="Shinohara N."/>
            <person name="Shippen D.E."/>
            <person name="Soerensen I."/>
            <person name="Sotooka R."/>
            <person name="Sugimoto N."/>
            <person name="Sugita M."/>
            <person name="Sumikawa N."/>
            <person name="Tanurdzic M."/>
            <person name="Theissen G."/>
            <person name="Ulvskov P."/>
            <person name="Wakazuki S."/>
            <person name="Weng J.K."/>
            <person name="Willats W.W."/>
            <person name="Wipf D."/>
            <person name="Wolf P.G."/>
            <person name="Yang L."/>
            <person name="Zimmer A.D."/>
            <person name="Zhu Q."/>
            <person name="Mitros T."/>
            <person name="Hellsten U."/>
            <person name="Loque D."/>
            <person name="Otillar R."/>
            <person name="Salamov A."/>
            <person name="Schmutz J."/>
            <person name="Shapiro H."/>
            <person name="Lindquist E."/>
            <person name="Lucas S."/>
            <person name="Rokhsar D."/>
            <person name="Grigoriev I.V."/>
        </authorList>
    </citation>
    <scope>NUCLEOTIDE SEQUENCE [LARGE SCALE GENOMIC DNA]</scope>
</reference>
<feature type="compositionally biased region" description="Basic and acidic residues" evidence="1">
    <location>
        <begin position="136"/>
        <end position="148"/>
    </location>
</feature>
<sequence length="299" mass="34797">MAISIDPDRARSIDLIVLGMQRKDYGKRFPSLPPGAMCLGPYRLGILREVPIAGASDVGYEAPHRSARTAVPGAGESTLDQRLIDRNPDGWRPCHRYIDPGSGSRSEKPFRPCVKKVPGPPDNRSDPWRSSKHAVKHVDESKGDDKWRSTRHRPSIFEDWYLDASLQEDWRSTKKPARYTHQPEWVPPFREYEGKVPQRFYSIVPGKHLQRRPTVRGKRKSTKYNQFATTFDKDEHFDEFKRPLGGIKTRYKNEHQWPFTPLPPPRNKKQFYTHVCHHEGVSTLMNLKRDYDYNSYVFL</sequence>
<proteinExistence type="predicted"/>
<name>D8SD05_SELML</name>
<accession>D8SD05</accession>
<evidence type="ECO:0000313" key="2">
    <source>
        <dbReference type="EMBL" id="EFJ17944.1"/>
    </source>
</evidence>
<dbReference type="InParanoid" id="D8SD05"/>
<dbReference type="Gramene" id="EFJ17944">
    <property type="protein sequence ID" value="EFJ17944"/>
    <property type="gene ID" value="SELMODRAFT_444790"/>
</dbReference>
<dbReference type="AlphaFoldDB" id="D8SD05"/>
<organism evidence="3">
    <name type="scientific">Selaginella moellendorffii</name>
    <name type="common">Spikemoss</name>
    <dbReference type="NCBI Taxonomy" id="88036"/>
    <lineage>
        <taxon>Eukaryota</taxon>
        <taxon>Viridiplantae</taxon>
        <taxon>Streptophyta</taxon>
        <taxon>Embryophyta</taxon>
        <taxon>Tracheophyta</taxon>
        <taxon>Lycopodiopsida</taxon>
        <taxon>Selaginellales</taxon>
        <taxon>Selaginellaceae</taxon>
        <taxon>Selaginella</taxon>
    </lineage>
</organism>
<protein>
    <submittedName>
        <fullName evidence="2">Uncharacterized protein</fullName>
    </submittedName>
</protein>
<dbReference type="Proteomes" id="UP000001514">
    <property type="component" value="Unassembled WGS sequence"/>
</dbReference>